<accession>A0A423X7C4</accession>
<evidence type="ECO:0000313" key="2">
    <source>
        <dbReference type="EMBL" id="ROW11839.1"/>
    </source>
</evidence>
<evidence type="ECO:0000256" key="1">
    <source>
        <dbReference type="SAM" id="MobiDB-lite"/>
    </source>
</evidence>
<protein>
    <submittedName>
        <fullName evidence="2">Uncharacterized protein</fullName>
    </submittedName>
</protein>
<dbReference type="OrthoDB" id="5358886at2759"/>
<dbReference type="AlphaFoldDB" id="A0A423X7C4"/>
<proteinExistence type="predicted"/>
<keyword evidence="3" id="KW-1185">Reference proteome</keyword>
<sequence>MRNEQSVTTSNSSPVNTNTEHNKMWAKYLTSLLIVPLVAGRGLQALRSHNTTIASRVAPGINTECKVCPYKLCTNHVDYLYEETMTLTCWTYGDNIVDSNIWLKTMNGCYVTQWDLIDYEGDYTDTAGFPYCGDIPEKLTTGLSRTIYNTECNIIPEFVEDQDHVKMYRPEVDLTITCHTREGDDVLGNTLWFKTTSNCYVPGGQVQVAGTATLDQCGPIPFMEKKMRDPDPTPTPSAASFATREEEGPRSLWGRRDEQPSKHTPKRWLYPTRIGDEYSNCFSDPISNSKVMRVYDYDDLVVVQCATYGIAPEDGTIYLLTDYFCWVNDTLTDPQLVDDTQRVG</sequence>
<feature type="compositionally biased region" description="Basic and acidic residues" evidence="1">
    <location>
        <begin position="243"/>
        <end position="261"/>
    </location>
</feature>
<dbReference type="Proteomes" id="UP000285146">
    <property type="component" value="Unassembled WGS sequence"/>
</dbReference>
<feature type="region of interest" description="Disordered" evidence="1">
    <location>
        <begin position="225"/>
        <end position="266"/>
    </location>
</feature>
<organism evidence="2 3">
    <name type="scientific">Cytospora leucostoma</name>
    <dbReference type="NCBI Taxonomy" id="1230097"/>
    <lineage>
        <taxon>Eukaryota</taxon>
        <taxon>Fungi</taxon>
        <taxon>Dikarya</taxon>
        <taxon>Ascomycota</taxon>
        <taxon>Pezizomycotina</taxon>
        <taxon>Sordariomycetes</taxon>
        <taxon>Sordariomycetidae</taxon>
        <taxon>Diaporthales</taxon>
        <taxon>Cytosporaceae</taxon>
        <taxon>Cytospora</taxon>
    </lineage>
</organism>
<comment type="caution">
    <text evidence="2">The sequence shown here is derived from an EMBL/GenBank/DDBJ whole genome shotgun (WGS) entry which is preliminary data.</text>
</comment>
<reference evidence="2 3" key="1">
    <citation type="submission" date="2015-09" db="EMBL/GenBank/DDBJ databases">
        <title>Host preference determinants of Valsa canker pathogens revealed by comparative genomics.</title>
        <authorList>
            <person name="Yin Z."/>
            <person name="Huang L."/>
        </authorList>
    </citation>
    <scope>NUCLEOTIDE SEQUENCE [LARGE SCALE GENOMIC DNA]</scope>
    <source>
        <strain evidence="2 3">SXYLt</strain>
    </source>
</reference>
<dbReference type="InParanoid" id="A0A423X7C4"/>
<gene>
    <name evidence="2" type="ORF">VPNG_04924</name>
</gene>
<dbReference type="EMBL" id="LKEB01000025">
    <property type="protein sequence ID" value="ROW11839.1"/>
    <property type="molecule type" value="Genomic_DNA"/>
</dbReference>
<evidence type="ECO:0000313" key="3">
    <source>
        <dbReference type="Proteomes" id="UP000285146"/>
    </source>
</evidence>
<name>A0A423X7C4_9PEZI</name>